<keyword evidence="8" id="KW-0812">Transmembrane</keyword>
<dbReference type="PANTHER" id="PTHR22897">
    <property type="entry name" value="QUIESCIN Q6-RELATED SULFHYDRYL OXIDASE"/>
    <property type="match status" value="1"/>
</dbReference>
<dbReference type="PANTHER" id="PTHR22897:SF8">
    <property type="entry name" value="SULFHYDRYL OXIDASE"/>
    <property type="match status" value="1"/>
</dbReference>
<evidence type="ECO:0000256" key="8">
    <source>
        <dbReference type="RuleBase" id="RU371123"/>
    </source>
</evidence>
<evidence type="ECO:0000256" key="6">
    <source>
        <dbReference type="ARBA" id="ARBA00023157"/>
    </source>
</evidence>
<dbReference type="InterPro" id="IPR036774">
    <property type="entry name" value="ERV/ALR_sulphydryl_oxid_sf"/>
</dbReference>
<evidence type="ECO:0000256" key="4">
    <source>
        <dbReference type="ARBA" id="ARBA00022827"/>
    </source>
</evidence>
<dbReference type="GO" id="GO:0005615">
    <property type="term" value="C:extracellular space"/>
    <property type="evidence" value="ECO:0007669"/>
    <property type="project" value="TreeGrafter"/>
</dbReference>
<keyword evidence="3" id="KW-0732">Signal</keyword>
<evidence type="ECO:0000256" key="7">
    <source>
        <dbReference type="ARBA" id="ARBA00023180"/>
    </source>
</evidence>
<dbReference type="Pfam" id="PF04777">
    <property type="entry name" value="Evr1_Alr"/>
    <property type="match status" value="1"/>
</dbReference>
<keyword evidence="2 8" id="KW-0285">Flavoprotein</keyword>
<dbReference type="CDD" id="cd02961">
    <property type="entry name" value="PDI_a_family"/>
    <property type="match status" value="1"/>
</dbReference>
<keyword evidence="4 8" id="KW-0274">FAD</keyword>
<dbReference type="InterPro" id="IPR036249">
    <property type="entry name" value="Thioredoxin-like_sf"/>
</dbReference>
<keyword evidence="8" id="KW-1133">Transmembrane helix</keyword>
<evidence type="ECO:0000256" key="1">
    <source>
        <dbReference type="ARBA" id="ARBA00001974"/>
    </source>
</evidence>
<dbReference type="AlphaFoldDB" id="A0A7S4GPV5"/>
<feature type="transmembrane region" description="Helical" evidence="8">
    <location>
        <begin position="743"/>
        <end position="766"/>
    </location>
</feature>
<comment type="cofactor">
    <cofactor evidence="1 8">
        <name>FAD</name>
        <dbReference type="ChEBI" id="CHEBI:57692"/>
    </cofactor>
</comment>
<dbReference type="Gene3D" id="1.20.120.310">
    <property type="entry name" value="ERV/ALR sulfhydryl oxidase domain"/>
    <property type="match status" value="1"/>
</dbReference>
<feature type="domain" description="Thioredoxin" evidence="11">
    <location>
        <begin position="39"/>
        <end position="165"/>
    </location>
</feature>
<dbReference type="SUPFAM" id="SSF52833">
    <property type="entry name" value="Thioredoxin-like"/>
    <property type="match status" value="1"/>
</dbReference>
<dbReference type="GO" id="GO:0006457">
    <property type="term" value="P:protein folding"/>
    <property type="evidence" value="ECO:0007669"/>
    <property type="project" value="TreeGrafter"/>
</dbReference>
<evidence type="ECO:0000259" key="11">
    <source>
        <dbReference type="PROSITE" id="PS51352"/>
    </source>
</evidence>
<dbReference type="SUPFAM" id="SSF69000">
    <property type="entry name" value="FAD-dependent thiol oxidase"/>
    <property type="match status" value="1"/>
</dbReference>
<dbReference type="EMBL" id="HBJB01002972">
    <property type="protein sequence ID" value="CAE0843319.1"/>
    <property type="molecule type" value="Transcribed_RNA"/>
</dbReference>
<dbReference type="Gene3D" id="3.40.30.10">
    <property type="entry name" value="Glutaredoxin"/>
    <property type="match status" value="1"/>
</dbReference>
<protein>
    <recommendedName>
        <fullName evidence="8">Sulfhydryl oxidase</fullName>
        <ecNumber evidence="8">1.8.3.2</ecNumber>
    </recommendedName>
</protein>
<dbReference type="GO" id="GO:0003756">
    <property type="term" value="F:protein disulfide isomerase activity"/>
    <property type="evidence" value="ECO:0007669"/>
    <property type="project" value="TreeGrafter"/>
</dbReference>
<evidence type="ECO:0000259" key="10">
    <source>
        <dbReference type="PROSITE" id="PS51324"/>
    </source>
</evidence>
<proteinExistence type="predicted"/>
<dbReference type="PROSITE" id="PS51352">
    <property type="entry name" value="THIOREDOXIN_2"/>
    <property type="match status" value="1"/>
</dbReference>
<dbReference type="GO" id="GO:0016971">
    <property type="term" value="F:flavin-dependent sulfhydryl oxidase activity"/>
    <property type="evidence" value="ECO:0007669"/>
    <property type="project" value="InterPro"/>
</dbReference>
<name>A0A7S4GPV5_OXYMA</name>
<dbReference type="InterPro" id="IPR039798">
    <property type="entry name" value="Sulfhydryl_oxidase"/>
</dbReference>
<reference evidence="12" key="1">
    <citation type="submission" date="2021-01" db="EMBL/GenBank/DDBJ databases">
        <authorList>
            <person name="Corre E."/>
            <person name="Pelletier E."/>
            <person name="Niang G."/>
            <person name="Scheremetjew M."/>
            <person name="Finn R."/>
            <person name="Kale V."/>
            <person name="Holt S."/>
            <person name="Cochrane G."/>
            <person name="Meng A."/>
            <person name="Brown T."/>
            <person name="Cohen L."/>
        </authorList>
    </citation>
    <scope>NUCLEOTIDE SEQUENCE</scope>
    <source>
        <strain evidence="12">LB1974</strain>
    </source>
</reference>
<comment type="catalytic activity">
    <reaction evidence="8">
        <text>2 R'C(R)SH + O2 = R'C(R)S-S(R)CR' + H2O2</text>
        <dbReference type="Rhea" id="RHEA:17357"/>
        <dbReference type="ChEBI" id="CHEBI:15379"/>
        <dbReference type="ChEBI" id="CHEBI:16240"/>
        <dbReference type="ChEBI" id="CHEBI:16520"/>
        <dbReference type="ChEBI" id="CHEBI:17412"/>
        <dbReference type="EC" id="1.8.3.2"/>
    </reaction>
</comment>
<keyword evidence="6" id="KW-1015">Disulfide bond</keyword>
<keyword evidence="5 8" id="KW-0560">Oxidoreductase</keyword>
<gene>
    <name evidence="12" type="ORF">OMAR00294_LOCUS2434</name>
</gene>
<evidence type="ECO:0000256" key="2">
    <source>
        <dbReference type="ARBA" id="ARBA00022630"/>
    </source>
</evidence>
<dbReference type="PROSITE" id="PS51324">
    <property type="entry name" value="ERV_ALR"/>
    <property type="match status" value="1"/>
</dbReference>
<feature type="domain" description="ERV/ALR sulfhydryl oxidase" evidence="10">
    <location>
        <begin position="340"/>
        <end position="460"/>
    </location>
</feature>
<dbReference type="EC" id="1.8.3.2" evidence="8"/>
<accession>A0A7S4GPV5</accession>
<sequence length="858" mass="97798">MRTEPDSPCGELRLLKEDTLRGEDRDWWFNNLHGDSCWFRHADCYKDAGALSPGGSFLAEIPDWAMWMIVFVYLPWCPSSQNFGPEFDRLAAALSSVQTPIYAVAIDGSRYHTLVRMLGLAEAGLPVVMVGYKESFREGAFKHMKFIVTPDTAEQVRDWLKEQTGVMDVAKDMPERQEFMKKQWRKPWFPSKTFLPMLEPPETFQDIRVAVGQLLHNVFTFHTFPGGRNGEEFQAFIRLLDLLCAFFPSPLDETWSESASGNVGRDCRLSICELRRLLTTYIDEFMIQQVVFQPKSQGHHSSWTAASEWVLDWARIERAWRYCLRPWGTITQKQWSACAWQPDHHIRGLPCGLWLLMHRIAPVLDKPKPSPGHGVEEFPETVRRVYDAAKTLREGILRFFNCAGCRRNFEKIAFPQRHELVTAQDAALWYWSAHNKITALWDLTPRNPVDHTKEQLARLWPSEAICETCGTWPQVATSDLILTSGHAQYHDAVQLVSLPYQAVLYVEAEQAAMIYLGTTQDGFEAVLGESGHESWTARTDGDWITVRRGKGNSNLDWVEMGEIVPRKAKHPVRTAPAGNRTGNYFWIEVDTDLVQDRHPIQRLRVGNGTLVGQNTLLEHNETDLVDFSSGEVQLQVTTWLDIVGKFRVTTSNWQCYRYTGAQDDRWCKTVGQSGGWYYIHAEQDSNAARSTRATCECPCCARPILGMNHTAVWNMAEVKHTLATVYNPHGVDLLEKDDVGHRFFIPTLLNVPLPFVAAAMLGLLAACRGARAMRNKLRDPRNVQGSYKVEFHHGDLEPLSWQAALEGSPRDEEDDCAVPYEHSALLPLPSRKHKSWKYSHPPGSHRDWTTPTPRGRPE</sequence>
<feature type="region of interest" description="Disordered" evidence="9">
    <location>
        <begin position="832"/>
        <end position="858"/>
    </location>
</feature>
<evidence type="ECO:0000256" key="9">
    <source>
        <dbReference type="SAM" id="MobiDB-lite"/>
    </source>
</evidence>
<keyword evidence="8" id="KW-0472">Membrane</keyword>
<dbReference type="InterPro" id="IPR017905">
    <property type="entry name" value="ERV/ALR_sulphydryl_oxidase"/>
</dbReference>
<organism evidence="12">
    <name type="scientific">Oxyrrhis marina</name>
    <name type="common">Dinoflagellate</name>
    <dbReference type="NCBI Taxonomy" id="2969"/>
    <lineage>
        <taxon>Eukaryota</taxon>
        <taxon>Sar</taxon>
        <taxon>Alveolata</taxon>
        <taxon>Dinophyceae</taxon>
        <taxon>Oxyrrhinales</taxon>
        <taxon>Oxyrrhinaceae</taxon>
        <taxon>Oxyrrhis</taxon>
    </lineage>
</organism>
<keyword evidence="7" id="KW-0325">Glycoprotein</keyword>
<evidence type="ECO:0000313" key="12">
    <source>
        <dbReference type="EMBL" id="CAE0843319.1"/>
    </source>
</evidence>
<evidence type="ECO:0000256" key="5">
    <source>
        <dbReference type="ARBA" id="ARBA00023002"/>
    </source>
</evidence>
<dbReference type="InterPro" id="IPR013766">
    <property type="entry name" value="Thioredoxin_domain"/>
</dbReference>
<evidence type="ECO:0000256" key="3">
    <source>
        <dbReference type="ARBA" id="ARBA00022729"/>
    </source>
</evidence>
<dbReference type="GO" id="GO:0000139">
    <property type="term" value="C:Golgi membrane"/>
    <property type="evidence" value="ECO:0007669"/>
    <property type="project" value="TreeGrafter"/>
</dbReference>